<dbReference type="FunFam" id="3.40.50.720:FF:000084">
    <property type="entry name" value="Short-chain dehydrogenase reductase"/>
    <property type="match status" value="1"/>
</dbReference>
<dbReference type="NCBIfam" id="NF009466">
    <property type="entry name" value="PRK12826.1-2"/>
    <property type="match status" value="1"/>
</dbReference>
<dbReference type="SUPFAM" id="SSF51735">
    <property type="entry name" value="NAD(P)-binding Rossmann-fold domains"/>
    <property type="match status" value="1"/>
</dbReference>
<gene>
    <name evidence="2" type="primary">fabG</name>
    <name evidence="2" type="ORF">HG543_13680</name>
</gene>
<dbReference type="Proteomes" id="UP000518300">
    <property type="component" value="Unassembled WGS sequence"/>
</dbReference>
<dbReference type="NCBIfam" id="NF009468">
    <property type="entry name" value="PRK12826.1-4"/>
    <property type="match status" value="1"/>
</dbReference>
<dbReference type="InterPro" id="IPR050259">
    <property type="entry name" value="SDR"/>
</dbReference>
<evidence type="ECO:0000313" key="2">
    <source>
        <dbReference type="EMBL" id="NMO15893.1"/>
    </source>
</evidence>
<comment type="caution">
    <text evidence="2">The sequence shown here is derived from an EMBL/GenBank/DDBJ whole genome shotgun (WGS) entry which is preliminary data.</text>
</comment>
<dbReference type="EC" id="1.1.1.100" evidence="2"/>
<dbReference type="PRINTS" id="PR00080">
    <property type="entry name" value="SDRFAMILY"/>
</dbReference>
<proteinExistence type="inferred from homology"/>
<dbReference type="Gene3D" id="3.40.50.720">
    <property type="entry name" value="NAD(P)-binding Rossmann-like Domain"/>
    <property type="match status" value="1"/>
</dbReference>
<reference evidence="2 3" key="1">
    <citation type="submission" date="2020-04" db="EMBL/GenBank/DDBJ databases">
        <title>Draft genome of Pyxidicoccus fallax type strain.</title>
        <authorList>
            <person name="Whitworth D.E."/>
        </authorList>
    </citation>
    <scope>NUCLEOTIDE SEQUENCE [LARGE SCALE GENOMIC DNA]</scope>
    <source>
        <strain evidence="2 3">DSM 14698</strain>
    </source>
</reference>
<sequence length="259" mass="26823">MADSLKGKSVIVTGASKGIGKGIARVFARHGTKVLVVGRDSKAAEAAAQELVAAGGTASGFGADVTQLEDMEKMARAAAERHGGIDVLCANAGVFPQVKMEDMSPELWDEVMATNLKGTFLSVKACIPYLKKSGQGRVIITSSITGPVTGFPGWTHYGATKAGQLGFMRTACMELAKYGITVNAVLPGNIVTEGLVSLGSEYMKGMAAAVPLGRLGEVEDIGHAALFFASREAGYITGQTLIVDGGQVLPESQDALAQM</sequence>
<keyword evidence="2" id="KW-0560">Oxidoreductase</keyword>
<name>A0A848LFN5_9BACT</name>
<comment type="similarity">
    <text evidence="1">Belongs to the short-chain dehydrogenases/reductases (SDR) family.</text>
</comment>
<evidence type="ECO:0000313" key="3">
    <source>
        <dbReference type="Proteomes" id="UP000518300"/>
    </source>
</evidence>
<dbReference type="GO" id="GO:0004316">
    <property type="term" value="F:3-oxoacyl-[acyl-carrier-protein] reductase (NADPH) activity"/>
    <property type="evidence" value="ECO:0007669"/>
    <property type="project" value="UniProtKB-EC"/>
</dbReference>
<dbReference type="EMBL" id="JABBJJ010000050">
    <property type="protein sequence ID" value="NMO15893.1"/>
    <property type="molecule type" value="Genomic_DNA"/>
</dbReference>
<dbReference type="PANTHER" id="PTHR42879">
    <property type="entry name" value="3-OXOACYL-(ACYL-CARRIER-PROTEIN) REDUCTASE"/>
    <property type="match status" value="1"/>
</dbReference>
<dbReference type="PRINTS" id="PR00081">
    <property type="entry name" value="GDHRDH"/>
</dbReference>
<dbReference type="AlphaFoldDB" id="A0A848LFN5"/>
<protein>
    <submittedName>
        <fullName evidence="2">3-oxoacyl-ACP reductase FabG</fullName>
        <ecNumber evidence="2">1.1.1.100</ecNumber>
    </submittedName>
</protein>
<keyword evidence="3" id="KW-1185">Reference proteome</keyword>
<dbReference type="PANTHER" id="PTHR42879:SF2">
    <property type="entry name" value="3-OXOACYL-[ACYL-CARRIER-PROTEIN] REDUCTASE FABG"/>
    <property type="match status" value="1"/>
</dbReference>
<accession>A0A848LFN5</accession>
<dbReference type="Pfam" id="PF13561">
    <property type="entry name" value="adh_short_C2"/>
    <property type="match status" value="1"/>
</dbReference>
<dbReference type="InterPro" id="IPR036291">
    <property type="entry name" value="NAD(P)-bd_dom_sf"/>
</dbReference>
<evidence type="ECO:0000256" key="1">
    <source>
        <dbReference type="ARBA" id="ARBA00006484"/>
    </source>
</evidence>
<dbReference type="NCBIfam" id="NF004202">
    <property type="entry name" value="PRK05653.2-2"/>
    <property type="match status" value="1"/>
</dbReference>
<organism evidence="2 3">
    <name type="scientific">Pyxidicoccus fallax</name>
    <dbReference type="NCBI Taxonomy" id="394095"/>
    <lineage>
        <taxon>Bacteria</taxon>
        <taxon>Pseudomonadati</taxon>
        <taxon>Myxococcota</taxon>
        <taxon>Myxococcia</taxon>
        <taxon>Myxococcales</taxon>
        <taxon>Cystobacterineae</taxon>
        <taxon>Myxococcaceae</taxon>
        <taxon>Pyxidicoccus</taxon>
    </lineage>
</organism>
<dbReference type="InterPro" id="IPR002347">
    <property type="entry name" value="SDR_fam"/>
</dbReference>